<accession>A0A2C6LH09</accession>
<dbReference type="InterPro" id="IPR022398">
    <property type="entry name" value="Peptidase_S8_His-AS"/>
</dbReference>
<dbReference type="PANTHER" id="PTHR43806">
    <property type="entry name" value="PEPTIDASE S8"/>
    <property type="match status" value="1"/>
</dbReference>
<dbReference type="SUPFAM" id="SSF52743">
    <property type="entry name" value="Subtilisin-like"/>
    <property type="match status" value="1"/>
</dbReference>
<dbReference type="GO" id="GO:0004252">
    <property type="term" value="F:serine-type endopeptidase activity"/>
    <property type="evidence" value="ECO:0007669"/>
    <property type="project" value="InterPro"/>
</dbReference>
<protein>
    <submittedName>
        <fullName evidence="7">Peptidase S8</fullName>
    </submittedName>
</protein>
<gene>
    <name evidence="7" type="ORF">P378_14665</name>
</gene>
<keyword evidence="8" id="KW-1185">Reference proteome</keyword>
<evidence type="ECO:0000256" key="2">
    <source>
        <dbReference type="ARBA" id="ARBA00022670"/>
    </source>
</evidence>
<dbReference type="PROSITE" id="PS51892">
    <property type="entry name" value="SUBTILASE"/>
    <property type="match status" value="1"/>
</dbReference>
<proteinExistence type="inferred from homology"/>
<dbReference type="EMBL" id="AWQQ01000088">
    <property type="protein sequence ID" value="PHJ37530.1"/>
    <property type="molecule type" value="Genomic_DNA"/>
</dbReference>
<evidence type="ECO:0000256" key="1">
    <source>
        <dbReference type="ARBA" id="ARBA00011073"/>
    </source>
</evidence>
<dbReference type="InterPro" id="IPR000209">
    <property type="entry name" value="Peptidase_S8/S53_dom"/>
</dbReference>
<evidence type="ECO:0000256" key="3">
    <source>
        <dbReference type="ARBA" id="ARBA00022801"/>
    </source>
</evidence>
<organism evidence="7 8">
    <name type="scientific">Desulforamulus profundi</name>
    <dbReference type="NCBI Taxonomy" id="1383067"/>
    <lineage>
        <taxon>Bacteria</taxon>
        <taxon>Bacillati</taxon>
        <taxon>Bacillota</taxon>
        <taxon>Clostridia</taxon>
        <taxon>Eubacteriales</taxon>
        <taxon>Peptococcaceae</taxon>
        <taxon>Desulforamulus</taxon>
    </lineage>
</organism>
<comment type="caution">
    <text evidence="7">The sequence shown here is derived from an EMBL/GenBank/DDBJ whole genome shotgun (WGS) entry which is preliminary data.</text>
</comment>
<evidence type="ECO:0000313" key="8">
    <source>
        <dbReference type="Proteomes" id="UP000222564"/>
    </source>
</evidence>
<evidence type="ECO:0000256" key="4">
    <source>
        <dbReference type="ARBA" id="ARBA00022825"/>
    </source>
</evidence>
<dbReference type="Pfam" id="PF00082">
    <property type="entry name" value="Peptidase_S8"/>
    <property type="match status" value="1"/>
</dbReference>
<dbReference type="InterPro" id="IPR036852">
    <property type="entry name" value="Peptidase_S8/S53_dom_sf"/>
</dbReference>
<reference evidence="7 8" key="1">
    <citation type="submission" date="2013-09" db="EMBL/GenBank/DDBJ databases">
        <title>Biodegradation of hydrocarbons in the deep terrestrial subsurface : characterization of a microbial consortium composed of two Desulfotomaculum species originating from a deep geological formation.</title>
        <authorList>
            <person name="Aullo T."/>
            <person name="Berlendis S."/>
            <person name="Lascourreges J.-F."/>
            <person name="Dessort D."/>
            <person name="Saint-Laurent S."/>
            <person name="Schraauwers B."/>
            <person name="Mas J."/>
            <person name="Magot M."/>
            <person name="Ranchou-Peyruse A."/>
        </authorList>
    </citation>
    <scope>NUCLEOTIDE SEQUENCE [LARGE SCALE GENOMIC DNA]</scope>
    <source>
        <strain evidence="7 8">Bs107</strain>
    </source>
</reference>
<keyword evidence="3" id="KW-0378">Hydrolase</keyword>
<comment type="similarity">
    <text evidence="1 5">Belongs to the peptidase S8 family.</text>
</comment>
<dbReference type="CDD" id="cd07477">
    <property type="entry name" value="Peptidases_S8_Subtilisin_subset"/>
    <property type="match status" value="1"/>
</dbReference>
<keyword evidence="2" id="KW-0645">Protease</keyword>
<evidence type="ECO:0000256" key="5">
    <source>
        <dbReference type="PROSITE-ProRule" id="PRU01240"/>
    </source>
</evidence>
<dbReference type="Proteomes" id="UP000222564">
    <property type="component" value="Unassembled WGS sequence"/>
</dbReference>
<evidence type="ECO:0000259" key="6">
    <source>
        <dbReference type="Pfam" id="PF00082"/>
    </source>
</evidence>
<dbReference type="AlphaFoldDB" id="A0A2C6LH09"/>
<dbReference type="Gene3D" id="3.40.50.200">
    <property type="entry name" value="Peptidase S8/S53 domain"/>
    <property type="match status" value="1"/>
</dbReference>
<comment type="caution">
    <text evidence="5">Lacks conserved residue(s) required for the propagation of feature annotation.</text>
</comment>
<dbReference type="GO" id="GO:0006508">
    <property type="term" value="P:proteolysis"/>
    <property type="evidence" value="ECO:0007669"/>
    <property type="project" value="UniProtKB-KW"/>
</dbReference>
<sequence>MDEEKRLAIANFRYGLIAPIVCRKLEKGEQAALLKDISAKEYIDPDGHIVRPGLRTLERYLQNLVVPGASYYDDNGHGTHVAGIIAAANIGRGIVGVAPEAELYAVKVLDQWGEGTILNAINAIDWCLKNRIHVANMSFGTDKYSSALEEAVRAAHRRGLLIVAAAGNDGGPNTVDYPSVFDETLSVAVVDSRGKLASFSSSGPEVDLLAPGTDIVSTYLWGSYVRLSGSSQYYYCLMLLILQIYLPSLPMAPLPICQ</sequence>
<dbReference type="PANTHER" id="PTHR43806:SF11">
    <property type="entry name" value="CEREVISIN-RELATED"/>
    <property type="match status" value="1"/>
</dbReference>
<name>A0A2C6LH09_9FIRM</name>
<dbReference type="InterPro" id="IPR050131">
    <property type="entry name" value="Peptidase_S8_subtilisin-like"/>
</dbReference>
<feature type="domain" description="Peptidase S8/S53" evidence="6">
    <location>
        <begin position="67"/>
        <end position="231"/>
    </location>
</feature>
<evidence type="ECO:0000313" key="7">
    <source>
        <dbReference type="EMBL" id="PHJ37530.1"/>
    </source>
</evidence>
<dbReference type="PROSITE" id="PS00137">
    <property type="entry name" value="SUBTILASE_HIS"/>
    <property type="match status" value="1"/>
</dbReference>
<dbReference type="InterPro" id="IPR034202">
    <property type="entry name" value="Subtilisin_Carlsberg-like"/>
</dbReference>
<keyword evidence="4" id="KW-0720">Serine protease</keyword>